<evidence type="ECO:0000256" key="1">
    <source>
        <dbReference type="SAM" id="SignalP"/>
    </source>
</evidence>
<dbReference type="RefSeq" id="WP_129016987.1">
    <property type="nucleotide sequence ID" value="NZ_SDDZ01000004.1"/>
</dbReference>
<evidence type="ECO:0008006" key="4">
    <source>
        <dbReference type="Google" id="ProtNLM"/>
    </source>
</evidence>
<feature type="chain" id="PRO_5021022705" description="YtkA-like domain-containing protein" evidence="1">
    <location>
        <begin position="21"/>
        <end position="281"/>
    </location>
</feature>
<name>A0A4Q0XG86_9FLAO</name>
<evidence type="ECO:0000313" key="3">
    <source>
        <dbReference type="Proteomes" id="UP000289792"/>
    </source>
</evidence>
<proteinExistence type="predicted"/>
<gene>
    <name evidence="2" type="ORF">ESZ48_08835</name>
</gene>
<evidence type="ECO:0000313" key="2">
    <source>
        <dbReference type="EMBL" id="RXJ50086.1"/>
    </source>
</evidence>
<feature type="signal peptide" evidence="1">
    <location>
        <begin position="1"/>
        <end position="20"/>
    </location>
</feature>
<keyword evidence="1" id="KW-0732">Signal</keyword>
<dbReference type="OrthoDB" id="1065544at2"/>
<protein>
    <recommendedName>
        <fullName evidence="4">YtkA-like domain-containing protein</fullName>
    </recommendedName>
</protein>
<dbReference type="AlphaFoldDB" id="A0A4Q0XG86"/>
<keyword evidence="3" id="KW-1185">Reference proteome</keyword>
<dbReference type="PROSITE" id="PS51257">
    <property type="entry name" value="PROKAR_LIPOPROTEIN"/>
    <property type="match status" value="1"/>
</dbReference>
<accession>A0A4Q0XG86</accession>
<sequence>MKLKYIIPILFIALFTMSCSTDDDSDIILNEVEGLKKIQDLTNTTHTVELYNSSGKFETGYNAITIRIKDNASNNYIENASLSWMPVMQMPSMKHSSPKSEITKSLGKKTLFEGFIIYQMANLDGSGWSLKVDYTINGTSYTANADIKVMQAEYQNVASFMGTDEVRYVVAMMAPNNPKIGINKLKVGLFKMESMMAFPVVEDYKMTLDPRMPGMGNHGSPNNTDLIYNGADKTYEGNLSLTMTGYWVLNLKLLNASGEALKGESVTEEHPKSSLYLELEF</sequence>
<reference evidence="2 3" key="1">
    <citation type="submission" date="2019-01" db="EMBL/GenBank/DDBJ databases">
        <title>Genome sequence of the Antarctic species Gelidibacter gilvus ACAM 158(T).</title>
        <authorList>
            <person name="Bowman J.P."/>
        </authorList>
    </citation>
    <scope>NUCLEOTIDE SEQUENCE [LARGE SCALE GENOMIC DNA]</scope>
    <source>
        <strain evidence="2 3">IC158</strain>
    </source>
</reference>
<dbReference type="EMBL" id="SDDZ01000004">
    <property type="protein sequence ID" value="RXJ50086.1"/>
    <property type="molecule type" value="Genomic_DNA"/>
</dbReference>
<organism evidence="2 3">
    <name type="scientific">Gelidibacter gilvus</name>
    <dbReference type="NCBI Taxonomy" id="59602"/>
    <lineage>
        <taxon>Bacteria</taxon>
        <taxon>Pseudomonadati</taxon>
        <taxon>Bacteroidota</taxon>
        <taxon>Flavobacteriia</taxon>
        <taxon>Flavobacteriales</taxon>
        <taxon>Flavobacteriaceae</taxon>
        <taxon>Gelidibacter</taxon>
    </lineage>
</organism>
<comment type="caution">
    <text evidence="2">The sequence shown here is derived from an EMBL/GenBank/DDBJ whole genome shotgun (WGS) entry which is preliminary data.</text>
</comment>
<dbReference type="Proteomes" id="UP000289792">
    <property type="component" value="Unassembled WGS sequence"/>
</dbReference>